<protein>
    <submittedName>
        <fullName evidence="3">Uncharacterized protein</fullName>
    </submittedName>
</protein>
<dbReference type="AlphaFoldDB" id="A0A415GZL5"/>
<dbReference type="Pfam" id="PF20610">
    <property type="entry name" value="TED_2"/>
    <property type="match status" value="1"/>
</dbReference>
<evidence type="ECO:0000259" key="1">
    <source>
        <dbReference type="Pfam" id="PF17802"/>
    </source>
</evidence>
<sequence>TGSYLAGKTEDEKYVYTHIAASYAYAGEAGFTGCNYNDLVNAGVIAYINYLFGQEEPPKGELSLSSTKLNAVRDGNFQKTPNITLSGDHRNYVTLSVPENVTAHNLSKGTSVTNGKIQIYGGDTFYLSADLLLTGSYASGNLYGSVGKTWRTLVLTTGDSKQDIGVFESETAAPVSFSVQWLNMTRIELMKKDVNTQNPLSGAVYGIYTDKKCENLLMTMSATGTDGKAVSDYFDSALKTVYVKEVTAPTGYKLNTEVYKVDVAAGKTLTVTAT</sequence>
<proteinExistence type="predicted"/>
<dbReference type="Proteomes" id="UP000284152">
    <property type="component" value="Unassembled WGS sequence"/>
</dbReference>
<dbReference type="InterPro" id="IPR041033">
    <property type="entry name" value="SpaA_PFL_dom_1"/>
</dbReference>
<evidence type="ECO:0000259" key="2">
    <source>
        <dbReference type="Pfam" id="PF20610"/>
    </source>
</evidence>
<dbReference type="EMBL" id="QRNS01000102">
    <property type="protein sequence ID" value="RHK58363.1"/>
    <property type="molecule type" value="Genomic_DNA"/>
</dbReference>
<dbReference type="InterPro" id="IPR046751">
    <property type="entry name" value="TED_2"/>
</dbReference>
<feature type="domain" description="Thioester" evidence="2">
    <location>
        <begin position="2"/>
        <end position="58"/>
    </location>
</feature>
<reference evidence="3 4" key="1">
    <citation type="submission" date="2018-08" db="EMBL/GenBank/DDBJ databases">
        <title>A genome reference for cultivated species of the human gut microbiota.</title>
        <authorList>
            <person name="Zou Y."/>
            <person name="Xue W."/>
            <person name="Luo G."/>
        </authorList>
    </citation>
    <scope>NUCLEOTIDE SEQUENCE [LARGE SCALE GENOMIC DNA]</scope>
    <source>
        <strain evidence="3 4">AF42-21</strain>
    </source>
</reference>
<feature type="non-terminal residue" evidence="3">
    <location>
        <position position="1"/>
    </location>
</feature>
<dbReference type="Gene3D" id="2.60.40.10">
    <property type="entry name" value="Immunoglobulins"/>
    <property type="match status" value="1"/>
</dbReference>
<gene>
    <name evidence="3" type="ORF">DW054_16900</name>
</gene>
<name>A0A415GZL5_9FIRM</name>
<dbReference type="InterPro" id="IPR013783">
    <property type="entry name" value="Ig-like_fold"/>
</dbReference>
<evidence type="ECO:0000313" key="4">
    <source>
        <dbReference type="Proteomes" id="UP000284152"/>
    </source>
</evidence>
<feature type="non-terminal residue" evidence="3">
    <location>
        <position position="274"/>
    </location>
</feature>
<organism evidence="3 4">
    <name type="scientific">Dorea formicigenerans</name>
    <dbReference type="NCBI Taxonomy" id="39486"/>
    <lineage>
        <taxon>Bacteria</taxon>
        <taxon>Bacillati</taxon>
        <taxon>Bacillota</taxon>
        <taxon>Clostridia</taxon>
        <taxon>Lachnospirales</taxon>
        <taxon>Lachnospiraceae</taxon>
        <taxon>Dorea</taxon>
    </lineage>
</organism>
<accession>A0A415GZL5</accession>
<evidence type="ECO:0000313" key="3">
    <source>
        <dbReference type="EMBL" id="RHK58363.1"/>
    </source>
</evidence>
<feature type="domain" description="SpaA-like prealbumin fold" evidence="1">
    <location>
        <begin position="186"/>
        <end position="273"/>
    </location>
</feature>
<dbReference type="Pfam" id="PF17802">
    <property type="entry name" value="SpaA"/>
    <property type="match status" value="1"/>
</dbReference>
<comment type="caution">
    <text evidence="3">The sequence shown here is derived from an EMBL/GenBank/DDBJ whole genome shotgun (WGS) entry which is preliminary data.</text>
</comment>